<dbReference type="EMBL" id="JBAKIA010000004">
    <property type="protein sequence ID" value="MEJ8473776.1"/>
    <property type="molecule type" value="Genomic_DNA"/>
</dbReference>
<feature type="domain" description="Hcy-binding" evidence="4">
    <location>
        <begin position="1"/>
        <end position="298"/>
    </location>
</feature>
<comment type="caution">
    <text evidence="5">The sequence shown here is derived from an EMBL/GenBank/DDBJ whole genome shotgun (WGS) entry which is preliminary data.</text>
</comment>
<feature type="binding site" evidence="3">
    <location>
        <position position="283"/>
    </location>
    <ligand>
        <name>Zn(2+)</name>
        <dbReference type="ChEBI" id="CHEBI:29105"/>
    </ligand>
</feature>
<feature type="binding site" evidence="3">
    <location>
        <position position="207"/>
    </location>
    <ligand>
        <name>Zn(2+)</name>
        <dbReference type="ChEBI" id="CHEBI:29105"/>
    </ligand>
</feature>
<evidence type="ECO:0000313" key="5">
    <source>
        <dbReference type="EMBL" id="MEJ8473776.1"/>
    </source>
</evidence>
<dbReference type="Gene3D" id="3.20.20.330">
    <property type="entry name" value="Homocysteine-binding-like domain"/>
    <property type="match status" value="1"/>
</dbReference>
<name>A0ABU8TJ70_9HYPH</name>
<evidence type="ECO:0000256" key="2">
    <source>
        <dbReference type="ARBA" id="ARBA00022679"/>
    </source>
</evidence>
<reference evidence="5 6" key="1">
    <citation type="submission" date="2024-02" db="EMBL/GenBank/DDBJ databases">
        <title>Roseibium algae sp. nov., isolated from marine alga (Grateloupia sp.), showing potential in myo-inositol conversion.</title>
        <authorList>
            <person name="Wang Y."/>
        </authorList>
    </citation>
    <scope>NUCLEOTIDE SEQUENCE [LARGE SCALE GENOMIC DNA]</scope>
    <source>
        <strain evidence="5 6">H3510</strain>
    </source>
</reference>
<dbReference type="InterPro" id="IPR003726">
    <property type="entry name" value="HCY_dom"/>
</dbReference>
<keyword evidence="1 3" id="KW-0489">Methyltransferase</keyword>
<proteinExistence type="predicted"/>
<evidence type="ECO:0000313" key="6">
    <source>
        <dbReference type="Proteomes" id="UP001385499"/>
    </source>
</evidence>
<keyword evidence="3" id="KW-0862">Zinc</keyword>
<evidence type="ECO:0000256" key="1">
    <source>
        <dbReference type="ARBA" id="ARBA00022603"/>
    </source>
</evidence>
<dbReference type="PIRSF" id="PIRSF037505">
    <property type="entry name" value="Betaine_HMT"/>
    <property type="match status" value="1"/>
</dbReference>
<keyword evidence="3" id="KW-0479">Metal-binding</keyword>
<dbReference type="InterPro" id="IPR036589">
    <property type="entry name" value="HCY_dom_sf"/>
</dbReference>
<dbReference type="Proteomes" id="UP001385499">
    <property type="component" value="Unassembled WGS sequence"/>
</dbReference>
<sequence length="300" mass="32193">MTNITLLDGGMSRELERCGAVLKQPEWSALALIDKPDAVRAAHEAFLKAGSDVVTTNTYAIVPFHLGQERFEACGHDLADLSGRLAQDAAKTKPGARIAGSLPPACGSYQPDNFDPEEAEKILSVLVRALEPHVHIWLAETMSSLEEAQVTAAAVAGSDHPLWISYTLRDDAAPGEMAEPLLRSNETVRDAVALAIKLEAEAILFNCSMPEVMQQAIESARQVMHTKGCNLPIGVYANAFGSQDEDGAANEVISEVRDDLKPDAYGLWADRWLQAGASMVGGCCGITSDHIAALHTRYKG</sequence>
<dbReference type="Pfam" id="PF02574">
    <property type="entry name" value="S-methyl_trans"/>
    <property type="match status" value="1"/>
</dbReference>
<dbReference type="SUPFAM" id="SSF82282">
    <property type="entry name" value="Homocysteine S-methyltransferase"/>
    <property type="match status" value="1"/>
</dbReference>
<dbReference type="RefSeq" id="WP_340273437.1">
    <property type="nucleotide sequence ID" value="NZ_JBAKIA010000004.1"/>
</dbReference>
<comment type="cofactor">
    <cofactor evidence="3">
        <name>Zn(2+)</name>
        <dbReference type="ChEBI" id="CHEBI:29105"/>
    </cofactor>
</comment>
<dbReference type="PROSITE" id="PS50970">
    <property type="entry name" value="HCY"/>
    <property type="match status" value="1"/>
</dbReference>
<dbReference type="PANTHER" id="PTHR11103:SF18">
    <property type="entry name" value="SLR1189 PROTEIN"/>
    <property type="match status" value="1"/>
</dbReference>
<evidence type="ECO:0000256" key="3">
    <source>
        <dbReference type="PROSITE-ProRule" id="PRU00333"/>
    </source>
</evidence>
<dbReference type="PANTHER" id="PTHR11103">
    <property type="entry name" value="SLR1189 PROTEIN"/>
    <property type="match status" value="1"/>
</dbReference>
<gene>
    <name evidence="5" type="ORF">V6575_06740</name>
</gene>
<feature type="binding site" evidence="3">
    <location>
        <position position="284"/>
    </location>
    <ligand>
        <name>Zn(2+)</name>
        <dbReference type="ChEBI" id="CHEBI:29105"/>
    </ligand>
</feature>
<keyword evidence="6" id="KW-1185">Reference proteome</keyword>
<evidence type="ECO:0000259" key="4">
    <source>
        <dbReference type="PROSITE" id="PS50970"/>
    </source>
</evidence>
<protein>
    <submittedName>
        <fullName evidence="5">Homocysteine S-methyltransferase family protein</fullName>
    </submittedName>
</protein>
<accession>A0ABU8TJ70</accession>
<dbReference type="InterPro" id="IPR017226">
    <property type="entry name" value="BHMT-like"/>
</dbReference>
<organism evidence="5 6">
    <name type="scientific">Roseibium algae</name>
    <dbReference type="NCBI Taxonomy" id="3123038"/>
    <lineage>
        <taxon>Bacteria</taxon>
        <taxon>Pseudomonadati</taxon>
        <taxon>Pseudomonadota</taxon>
        <taxon>Alphaproteobacteria</taxon>
        <taxon>Hyphomicrobiales</taxon>
        <taxon>Stappiaceae</taxon>
        <taxon>Roseibium</taxon>
    </lineage>
</organism>
<keyword evidence="2 3" id="KW-0808">Transferase</keyword>